<keyword evidence="16 18" id="KW-0472">Membrane</keyword>
<evidence type="ECO:0000259" key="20">
    <source>
        <dbReference type="PROSITE" id="PS50857"/>
    </source>
</evidence>
<comment type="function">
    <text evidence="18">Component of the cytochrome c oxidase, the last enzyme in the mitochondrial electron transport chain which drives oxidative phosphorylation. The respiratory chain contains 3 multisubunit complexes succinate dehydrogenase (complex II, CII), ubiquinol-cytochrome c oxidoreductase (cytochrome b-c1 complex, complex III, CIII) and cytochrome c oxidase (complex IV, CIV), that cooperate to transfer electrons derived from NADH and succinate to molecular oxygen, creating an electrochemical gradient over the inner membrane that drives transmembrane transport and the ATP synthase. Cytochrome c oxidase is the component of the respiratory chain that catalyzes the reduction of oxygen to water. Electrons originating from reduced cytochrome c in the intermembrane space (IMS) are transferred via the dinuclear copper A center (CU(A)) of subunit 2 and heme A of subunit 1 to the active site in subunit 1, a binuclear center (BNC) formed by heme A3 and copper B (CU(B)). The BNC reduces molecular oxygen to 2 water molecules using 4 electrons from cytochrome c in the IMS and 4 protons from the mitochondrial matrix.</text>
</comment>
<dbReference type="GO" id="GO:0004129">
    <property type="term" value="F:cytochrome-c oxidase activity"/>
    <property type="evidence" value="ECO:0007669"/>
    <property type="project" value="UniProtKB-EC"/>
</dbReference>
<sequence length="225" mass="26671">MSTWKENYLQNANSSIMEFMIFFHDLTMNIVTFIISLISIMYLFLFNNKYKNRSFSKNHPLEIIWTMIPMMILTLIAIPSLKILYLTEEWNYPLMSIKSTSFQWYWKFELSNFKNLNFDSFMIKKNYLNNFRILDVDNHLILPFNTKINLLITSNDVIHSFSLPSLGIKIDAIPGRLNQTYILSKRPGIFFGQCSEICGMNHSFMPIVIELTNMNNFINYIKMNF</sequence>
<reference evidence="22" key="1">
    <citation type="journal article" date="2018" name="Mol. Phylogenet. Evol.">
        <title>Mitochondrial phylogenomics of the Hymenoptera.</title>
        <authorList>
            <person name="Tang P."/>
            <person name="Zhu J.C."/>
            <person name="Zheng B.Y."/>
            <person name="Wei S.J."/>
            <person name="Sharkey M."/>
            <person name="Chen X.X."/>
            <person name="Vogler A.P."/>
        </authorList>
    </citation>
    <scope>NUCLEOTIDE SEQUENCE</scope>
</reference>
<dbReference type="Pfam" id="PF02790">
    <property type="entry name" value="COX2_TM"/>
    <property type="match status" value="1"/>
</dbReference>
<evidence type="ECO:0000256" key="9">
    <source>
        <dbReference type="ARBA" id="ARBA00022792"/>
    </source>
</evidence>
<feature type="transmembrane region" description="Helical" evidence="19">
    <location>
        <begin position="21"/>
        <end position="43"/>
    </location>
</feature>
<proteinExistence type="inferred from homology"/>
<dbReference type="EMBL" id="MG923498">
    <property type="protein sequence ID" value="AZL93272.1"/>
    <property type="molecule type" value="Genomic_DNA"/>
</dbReference>
<evidence type="ECO:0000256" key="5">
    <source>
        <dbReference type="ARBA" id="ARBA00022448"/>
    </source>
</evidence>
<dbReference type="SUPFAM" id="SSF81464">
    <property type="entry name" value="Cytochrome c oxidase subunit II-like, transmembrane region"/>
    <property type="match status" value="1"/>
</dbReference>
<evidence type="ECO:0000256" key="13">
    <source>
        <dbReference type="ARBA" id="ARBA00022989"/>
    </source>
</evidence>
<comment type="similarity">
    <text evidence="2 18">Belongs to the cytochrome c oxidase subunit 2 family.</text>
</comment>
<dbReference type="InterPro" id="IPR011759">
    <property type="entry name" value="Cyt_c_oxidase_su2_TM_dom"/>
</dbReference>
<comment type="catalytic activity">
    <reaction evidence="17">
        <text>4 Fe(II)-[cytochrome c] + O2 + 8 H(+)(in) = 4 Fe(III)-[cytochrome c] + 2 H2O + 4 H(+)(out)</text>
        <dbReference type="Rhea" id="RHEA:11436"/>
        <dbReference type="Rhea" id="RHEA-COMP:10350"/>
        <dbReference type="Rhea" id="RHEA-COMP:14399"/>
        <dbReference type="ChEBI" id="CHEBI:15377"/>
        <dbReference type="ChEBI" id="CHEBI:15378"/>
        <dbReference type="ChEBI" id="CHEBI:15379"/>
        <dbReference type="ChEBI" id="CHEBI:29033"/>
        <dbReference type="ChEBI" id="CHEBI:29034"/>
        <dbReference type="EC" id="7.1.1.9"/>
    </reaction>
    <physiologicalReaction direction="left-to-right" evidence="17">
        <dbReference type="Rhea" id="RHEA:11437"/>
    </physiologicalReaction>
</comment>
<dbReference type="PROSITE" id="PS50857">
    <property type="entry name" value="COX2_CUA"/>
    <property type="match status" value="1"/>
</dbReference>
<evidence type="ECO:0000256" key="1">
    <source>
        <dbReference type="ARBA" id="ARBA00004448"/>
    </source>
</evidence>
<keyword evidence="9 18" id="KW-0999">Mitochondrion inner membrane</keyword>
<evidence type="ECO:0000256" key="17">
    <source>
        <dbReference type="ARBA" id="ARBA00049512"/>
    </source>
</evidence>
<dbReference type="PANTHER" id="PTHR22888:SF9">
    <property type="entry name" value="CYTOCHROME C OXIDASE SUBUNIT 2"/>
    <property type="match status" value="1"/>
</dbReference>
<evidence type="ECO:0000256" key="15">
    <source>
        <dbReference type="ARBA" id="ARBA00023128"/>
    </source>
</evidence>
<keyword evidence="15 18" id="KW-0496">Mitochondrion</keyword>
<feature type="domain" description="Cytochrome oxidase subunit II transmembrane region profile" evidence="21">
    <location>
        <begin position="1"/>
        <end position="91"/>
    </location>
</feature>
<evidence type="ECO:0000259" key="21">
    <source>
        <dbReference type="PROSITE" id="PS50999"/>
    </source>
</evidence>
<evidence type="ECO:0000313" key="22">
    <source>
        <dbReference type="EMBL" id="AZL93272.1"/>
    </source>
</evidence>
<dbReference type="InterPro" id="IPR001505">
    <property type="entry name" value="Copper_CuA"/>
</dbReference>
<keyword evidence="11" id="KW-1278">Translocase</keyword>
<evidence type="ECO:0000256" key="16">
    <source>
        <dbReference type="ARBA" id="ARBA00023136"/>
    </source>
</evidence>
<keyword evidence="10" id="KW-0460">Magnesium</keyword>
<dbReference type="FunFam" id="2.60.40.420:FF:000001">
    <property type="entry name" value="Cytochrome c oxidase subunit 2"/>
    <property type="match status" value="1"/>
</dbReference>
<dbReference type="InterPro" id="IPR036257">
    <property type="entry name" value="Cyt_c_oxidase_su2_TM_sf"/>
</dbReference>
<evidence type="ECO:0000256" key="12">
    <source>
        <dbReference type="ARBA" id="ARBA00022982"/>
    </source>
</evidence>
<dbReference type="Pfam" id="PF00116">
    <property type="entry name" value="COX2"/>
    <property type="match status" value="1"/>
</dbReference>
<keyword evidence="8 18" id="KW-0479">Metal-binding</keyword>
<evidence type="ECO:0000256" key="10">
    <source>
        <dbReference type="ARBA" id="ARBA00022842"/>
    </source>
</evidence>
<keyword evidence="14 18" id="KW-0186">Copper</keyword>
<keyword evidence="5 18" id="KW-0813">Transport</keyword>
<evidence type="ECO:0000256" key="8">
    <source>
        <dbReference type="ARBA" id="ARBA00022723"/>
    </source>
</evidence>
<dbReference type="InterPro" id="IPR002429">
    <property type="entry name" value="CcO_II-like_C"/>
</dbReference>
<evidence type="ECO:0000256" key="3">
    <source>
        <dbReference type="ARBA" id="ARBA00011164"/>
    </source>
</evidence>
<evidence type="ECO:0000256" key="7">
    <source>
        <dbReference type="ARBA" id="ARBA00022692"/>
    </source>
</evidence>
<keyword evidence="12 18" id="KW-0249">Electron transport</keyword>
<evidence type="ECO:0000256" key="18">
    <source>
        <dbReference type="RuleBase" id="RU000457"/>
    </source>
</evidence>
<organism evidence="22">
    <name type="scientific">Helorus sp. ZJUH_2016017</name>
    <dbReference type="NCBI Taxonomy" id="2491159"/>
    <lineage>
        <taxon>Eukaryota</taxon>
        <taxon>Metazoa</taxon>
        <taxon>Ecdysozoa</taxon>
        <taxon>Arthropoda</taxon>
        <taxon>Hexapoda</taxon>
        <taxon>Insecta</taxon>
        <taxon>Pterygota</taxon>
        <taxon>Neoptera</taxon>
        <taxon>Endopterygota</taxon>
        <taxon>Hymenoptera</taxon>
        <taxon>Apocrita</taxon>
        <taxon>Proctotrupomorpha</taxon>
        <taxon>Proctotrupoidea</taxon>
        <taxon>Heloridae</taxon>
        <taxon>Helorus</taxon>
    </lineage>
</organism>
<evidence type="ECO:0000256" key="4">
    <source>
        <dbReference type="ARBA" id="ARBA00015946"/>
    </source>
</evidence>
<evidence type="ECO:0000256" key="11">
    <source>
        <dbReference type="ARBA" id="ARBA00022967"/>
    </source>
</evidence>
<feature type="domain" description="Cytochrome oxidase subunit II copper A binding" evidence="20">
    <location>
        <begin position="92"/>
        <end position="223"/>
    </location>
</feature>
<dbReference type="InterPro" id="IPR045187">
    <property type="entry name" value="CcO_II"/>
</dbReference>
<evidence type="ECO:0000256" key="6">
    <source>
        <dbReference type="ARBA" id="ARBA00022660"/>
    </source>
</evidence>
<dbReference type="PROSITE" id="PS50999">
    <property type="entry name" value="COX2_TM"/>
    <property type="match status" value="1"/>
</dbReference>
<evidence type="ECO:0000256" key="14">
    <source>
        <dbReference type="ARBA" id="ARBA00023008"/>
    </source>
</evidence>
<name>A0A3Q8UA55_9HYME</name>
<dbReference type="PRINTS" id="PR01166">
    <property type="entry name" value="CYCOXIDASEII"/>
</dbReference>
<feature type="transmembrane region" description="Helical" evidence="19">
    <location>
        <begin position="63"/>
        <end position="85"/>
    </location>
</feature>
<dbReference type="NCBIfam" id="TIGR02866">
    <property type="entry name" value="CoxB"/>
    <property type="match status" value="1"/>
</dbReference>
<keyword evidence="7 18" id="KW-0812">Transmembrane</keyword>
<dbReference type="PROSITE" id="PS00078">
    <property type="entry name" value="COX2"/>
    <property type="match status" value="1"/>
</dbReference>
<accession>A0A3Q8UA55</accession>
<dbReference type="GO" id="GO:0005743">
    <property type="term" value="C:mitochondrial inner membrane"/>
    <property type="evidence" value="ECO:0007669"/>
    <property type="project" value="UniProtKB-SubCell"/>
</dbReference>
<geneLocation type="mitochondrion" evidence="22"/>
<keyword evidence="13 19" id="KW-1133">Transmembrane helix</keyword>
<protein>
    <recommendedName>
        <fullName evidence="4 18">Cytochrome c oxidase subunit 2</fullName>
    </recommendedName>
</protein>
<keyword evidence="6 18" id="KW-0679">Respiratory chain</keyword>
<dbReference type="CDD" id="cd13912">
    <property type="entry name" value="CcO_II_C"/>
    <property type="match status" value="1"/>
</dbReference>
<dbReference type="SUPFAM" id="SSF49503">
    <property type="entry name" value="Cupredoxins"/>
    <property type="match status" value="1"/>
</dbReference>
<gene>
    <name evidence="22" type="primary">cox2</name>
</gene>
<dbReference type="Gene3D" id="1.10.287.90">
    <property type="match status" value="1"/>
</dbReference>
<dbReference type="GO" id="GO:0005507">
    <property type="term" value="F:copper ion binding"/>
    <property type="evidence" value="ECO:0007669"/>
    <property type="project" value="InterPro"/>
</dbReference>
<comment type="subunit">
    <text evidence="3">Component of the cytochrome c oxidase (complex IV, CIV), a multisubunit enzyme composed of a catalytic core of 3 subunits and several supernumerary subunits. The complex exists as a monomer or a dimer and forms supercomplexes (SCs) in the inner mitochondrial membrane with ubiquinol-cytochrome c oxidoreductase (cytochrome b-c1 complex, complex III, CIII).</text>
</comment>
<dbReference type="GO" id="GO:0042773">
    <property type="term" value="P:ATP synthesis coupled electron transport"/>
    <property type="evidence" value="ECO:0007669"/>
    <property type="project" value="TreeGrafter"/>
</dbReference>
<dbReference type="GO" id="GO:0016491">
    <property type="term" value="F:oxidoreductase activity"/>
    <property type="evidence" value="ECO:0007669"/>
    <property type="project" value="InterPro"/>
</dbReference>
<evidence type="ECO:0000256" key="2">
    <source>
        <dbReference type="ARBA" id="ARBA00007866"/>
    </source>
</evidence>
<comment type="subcellular location">
    <subcellularLocation>
        <location evidence="1 18">Mitochondrion inner membrane</location>
        <topology evidence="1 18">Multi-pass membrane protein</topology>
    </subcellularLocation>
</comment>
<dbReference type="InterPro" id="IPR008972">
    <property type="entry name" value="Cupredoxin"/>
</dbReference>
<dbReference type="PANTHER" id="PTHR22888">
    <property type="entry name" value="CYTOCHROME C OXIDASE, SUBUNIT II"/>
    <property type="match status" value="1"/>
</dbReference>
<comment type="cofactor">
    <cofactor evidence="18">
        <name>Cu cation</name>
        <dbReference type="ChEBI" id="CHEBI:23378"/>
    </cofactor>
    <text evidence="18">Binds a copper A center.</text>
</comment>
<evidence type="ECO:0000256" key="19">
    <source>
        <dbReference type="SAM" id="Phobius"/>
    </source>
</evidence>
<dbReference type="Gene3D" id="2.60.40.420">
    <property type="entry name" value="Cupredoxins - blue copper proteins"/>
    <property type="match status" value="1"/>
</dbReference>
<dbReference type="InterPro" id="IPR034210">
    <property type="entry name" value="CcO_II_C"/>
</dbReference>
<dbReference type="AlphaFoldDB" id="A0A3Q8UA55"/>
<dbReference type="InterPro" id="IPR014222">
    <property type="entry name" value="Cyt_c_oxidase_su2"/>
</dbReference>